<dbReference type="Proteomes" id="UP001497457">
    <property type="component" value="Chromosome 25rd"/>
</dbReference>
<feature type="transmembrane region" description="Helical" evidence="1">
    <location>
        <begin position="106"/>
        <end position="124"/>
    </location>
</feature>
<evidence type="ECO:0000256" key="1">
    <source>
        <dbReference type="SAM" id="Phobius"/>
    </source>
</evidence>
<feature type="transmembrane region" description="Helical" evidence="1">
    <location>
        <begin position="32"/>
        <end position="52"/>
    </location>
</feature>
<gene>
    <name evidence="2" type="ORF">URODEC1_LOCUS63231</name>
</gene>
<keyword evidence="3" id="KW-1185">Reference proteome</keyword>
<name>A0ABC9BB11_9POAL</name>
<keyword evidence="1" id="KW-1133">Transmembrane helix</keyword>
<reference evidence="2 3" key="2">
    <citation type="submission" date="2024-10" db="EMBL/GenBank/DDBJ databases">
        <authorList>
            <person name="Ryan C."/>
        </authorList>
    </citation>
    <scope>NUCLEOTIDE SEQUENCE [LARGE SCALE GENOMIC DNA]</scope>
</reference>
<proteinExistence type="predicted"/>
<keyword evidence="1" id="KW-0472">Membrane</keyword>
<dbReference type="EMBL" id="OZ075135">
    <property type="protein sequence ID" value="CAL4997087.1"/>
    <property type="molecule type" value="Genomic_DNA"/>
</dbReference>
<keyword evidence="1" id="KW-0812">Transmembrane</keyword>
<protein>
    <submittedName>
        <fullName evidence="2">Uncharacterized protein</fullName>
    </submittedName>
</protein>
<evidence type="ECO:0000313" key="3">
    <source>
        <dbReference type="Proteomes" id="UP001497457"/>
    </source>
</evidence>
<evidence type="ECO:0000313" key="2">
    <source>
        <dbReference type="EMBL" id="CAL4997087.1"/>
    </source>
</evidence>
<sequence>MNTPESKARVAGLALLLISVSAGINFGAGGFVGLLLCFAGVLAGASLVAVGVRMADDSAAPVVPAVFIGGARTLAAFLRRHLAVFGLVMASSAVTAVSGAAGPLLYFAMFGLLLLGLSLINIGVTDE</sequence>
<accession>A0ABC9BB11</accession>
<organism evidence="2 3">
    <name type="scientific">Urochloa decumbens</name>
    <dbReference type="NCBI Taxonomy" id="240449"/>
    <lineage>
        <taxon>Eukaryota</taxon>
        <taxon>Viridiplantae</taxon>
        <taxon>Streptophyta</taxon>
        <taxon>Embryophyta</taxon>
        <taxon>Tracheophyta</taxon>
        <taxon>Spermatophyta</taxon>
        <taxon>Magnoliopsida</taxon>
        <taxon>Liliopsida</taxon>
        <taxon>Poales</taxon>
        <taxon>Poaceae</taxon>
        <taxon>PACMAD clade</taxon>
        <taxon>Panicoideae</taxon>
        <taxon>Panicodae</taxon>
        <taxon>Paniceae</taxon>
        <taxon>Melinidinae</taxon>
        <taxon>Urochloa</taxon>
    </lineage>
</organism>
<feature type="transmembrane region" description="Helical" evidence="1">
    <location>
        <begin position="82"/>
        <end position="100"/>
    </location>
</feature>
<dbReference type="AlphaFoldDB" id="A0ABC9BB11"/>
<reference evidence="3" key="1">
    <citation type="submission" date="2024-06" db="EMBL/GenBank/DDBJ databases">
        <authorList>
            <person name="Ryan C."/>
        </authorList>
    </citation>
    <scope>NUCLEOTIDE SEQUENCE [LARGE SCALE GENOMIC DNA]</scope>
</reference>